<dbReference type="EMBL" id="JAQQFR010000013">
    <property type="protein sequence ID" value="MFL9880559.1"/>
    <property type="molecule type" value="Genomic_DNA"/>
</dbReference>
<accession>A0ABW8ZF60</accession>
<keyword evidence="1" id="KW-0732">Signal</keyword>
<dbReference type="Proteomes" id="UP001629214">
    <property type="component" value="Unassembled WGS sequence"/>
</dbReference>
<name>A0ABW8ZF60_9BURK</name>
<gene>
    <name evidence="2" type="ORF">PQR63_19340</name>
</gene>
<evidence type="ECO:0000313" key="3">
    <source>
        <dbReference type="Proteomes" id="UP001629214"/>
    </source>
</evidence>
<reference evidence="2 3" key="1">
    <citation type="journal article" date="2024" name="Chem. Sci.">
        <title>Discovery of megapolipeptins by genome mining of a Burkholderiales bacteria collection.</title>
        <authorList>
            <person name="Paulo B.S."/>
            <person name="Recchia M.J.J."/>
            <person name="Lee S."/>
            <person name="Fergusson C.H."/>
            <person name="Romanowski S.B."/>
            <person name="Hernandez A."/>
            <person name="Krull N."/>
            <person name="Liu D.Y."/>
            <person name="Cavanagh H."/>
            <person name="Bos A."/>
            <person name="Gray C.A."/>
            <person name="Murphy B.T."/>
            <person name="Linington R.G."/>
            <person name="Eustaquio A.S."/>
        </authorList>
    </citation>
    <scope>NUCLEOTIDE SEQUENCE [LARGE SCALE GENOMIC DNA]</scope>
    <source>
        <strain evidence="2 3">RL21-008-BIB-B</strain>
    </source>
</reference>
<sequence length="166" mass="17797">MQYRQFFTGLAAVSVLMTTTLAISAETAQFNIAPKAGKTICQSGSSQIGDAAAKVELCVAQGNFSHDTYLVKIDGKQVLKGIDDETTKGVSVAYQSRKLNLVCTPQNEGPTDVAPERVAAMQKNMPKLSEAEAKAMVIMMETVEVGRLCKATLDDQALFAAQVTFE</sequence>
<organism evidence="2 3">
    <name type="scientific">Herbaspirillum rhizosphaerae</name>
    <dbReference type="NCBI Taxonomy" id="346179"/>
    <lineage>
        <taxon>Bacteria</taxon>
        <taxon>Pseudomonadati</taxon>
        <taxon>Pseudomonadota</taxon>
        <taxon>Betaproteobacteria</taxon>
        <taxon>Burkholderiales</taxon>
        <taxon>Oxalobacteraceae</taxon>
        <taxon>Herbaspirillum</taxon>
    </lineage>
</organism>
<evidence type="ECO:0000313" key="2">
    <source>
        <dbReference type="EMBL" id="MFL9880559.1"/>
    </source>
</evidence>
<proteinExistence type="predicted"/>
<keyword evidence="3" id="KW-1185">Reference proteome</keyword>
<protein>
    <submittedName>
        <fullName evidence="2">Uncharacterized protein</fullName>
    </submittedName>
</protein>
<comment type="caution">
    <text evidence="2">The sequence shown here is derived from an EMBL/GenBank/DDBJ whole genome shotgun (WGS) entry which is preliminary data.</text>
</comment>
<feature type="chain" id="PRO_5045105952" evidence="1">
    <location>
        <begin position="25"/>
        <end position="166"/>
    </location>
</feature>
<feature type="signal peptide" evidence="1">
    <location>
        <begin position="1"/>
        <end position="24"/>
    </location>
</feature>
<dbReference type="RefSeq" id="WP_408169584.1">
    <property type="nucleotide sequence ID" value="NZ_JAQQFR010000013.1"/>
</dbReference>
<evidence type="ECO:0000256" key="1">
    <source>
        <dbReference type="SAM" id="SignalP"/>
    </source>
</evidence>